<dbReference type="InterPro" id="IPR036770">
    <property type="entry name" value="Ankyrin_rpt-contain_sf"/>
</dbReference>
<organism evidence="4 5">
    <name type="scientific">Diabrotica balteata</name>
    <name type="common">Banded cucumber beetle</name>
    <dbReference type="NCBI Taxonomy" id="107213"/>
    <lineage>
        <taxon>Eukaryota</taxon>
        <taxon>Metazoa</taxon>
        <taxon>Ecdysozoa</taxon>
        <taxon>Arthropoda</taxon>
        <taxon>Hexapoda</taxon>
        <taxon>Insecta</taxon>
        <taxon>Pterygota</taxon>
        <taxon>Neoptera</taxon>
        <taxon>Endopterygota</taxon>
        <taxon>Coleoptera</taxon>
        <taxon>Polyphaga</taxon>
        <taxon>Cucujiformia</taxon>
        <taxon>Chrysomeloidea</taxon>
        <taxon>Chrysomelidae</taxon>
        <taxon>Galerucinae</taxon>
        <taxon>Diabroticina</taxon>
        <taxon>Diabroticites</taxon>
        <taxon>Diabrotica</taxon>
    </lineage>
</organism>
<dbReference type="PANTHER" id="PTHR16267">
    <property type="entry name" value="BANK1/PIK3AP1 FAMILY MEMBER"/>
    <property type="match status" value="1"/>
</dbReference>
<evidence type="ECO:0000259" key="3">
    <source>
        <dbReference type="PROSITE" id="PS51376"/>
    </source>
</evidence>
<dbReference type="InterPro" id="IPR052446">
    <property type="entry name" value="B-cell_PI3K-Signaling_Adptrs"/>
</dbReference>
<keyword evidence="5" id="KW-1185">Reference proteome</keyword>
<feature type="region of interest" description="Disordered" evidence="2">
    <location>
        <begin position="802"/>
        <end position="856"/>
    </location>
</feature>
<dbReference type="GO" id="GO:0005829">
    <property type="term" value="C:cytosol"/>
    <property type="evidence" value="ECO:0007669"/>
    <property type="project" value="TreeGrafter"/>
</dbReference>
<dbReference type="EMBL" id="OU898284">
    <property type="protein sequence ID" value="CAH1286751.1"/>
    <property type="molecule type" value="Genomic_DNA"/>
</dbReference>
<feature type="domain" description="DBB" evidence="3">
    <location>
        <begin position="380"/>
        <end position="517"/>
    </location>
</feature>
<dbReference type="SUPFAM" id="SSF48403">
    <property type="entry name" value="Ankyrin repeat"/>
    <property type="match status" value="1"/>
</dbReference>
<dbReference type="PANTHER" id="PTHR16267:SF11">
    <property type="entry name" value="STUMPS, ISOFORM E"/>
    <property type="match status" value="1"/>
</dbReference>
<dbReference type="Gene3D" id="3.40.50.10140">
    <property type="entry name" value="Toll/interleukin-1 receptor homology (TIR) domain"/>
    <property type="match status" value="1"/>
</dbReference>
<keyword evidence="1" id="KW-0175">Coiled coil</keyword>
<feature type="region of interest" description="Disordered" evidence="2">
    <location>
        <begin position="1"/>
        <end position="41"/>
    </location>
</feature>
<protein>
    <recommendedName>
        <fullName evidence="3">DBB domain-containing protein</fullName>
    </recommendedName>
</protein>
<dbReference type="SMART" id="SM01282">
    <property type="entry name" value="DBB"/>
    <property type="match status" value="1"/>
</dbReference>
<dbReference type="OrthoDB" id="8192811at2759"/>
<feature type="coiled-coil region" evidence="1">
    <location>
        <begin position="763"/>
        <end position="790"/>
    </location>
</feature>
<gene>
    <name evidence="4" type="ORF">DIABBA_LOCUS13769</name>
</gene>
<name>A0A9P0E4P3_DIABA</name>
<sequence>MDFDNPSYFSMANGNRSSERKETWDSTETSFIKQLTPPRGGSWYKERRMYLRSVSSNSADSNQELLIKGEPRLSDIAPDLSFKGPPSRSSSIKSQKSDFITDLSYLPRTLSEEPVDIFSENEVFDSDNTERYNNFIPMERTSQRRHSIGTFVAASVDNRQTIKQSDTNLSSSSSKNVKEVEVEIHSTRHASYPRKRCIKTGKGTSKNINMDDILIISVEKSEAASLWVDYFSNYFQQISKHANRKPFRIQHSSLEEIISKTEEEHADFVSRTTAVKLQLVVMCPNFLETVADRSVECRLLEKILLAEKTLALLLGVTDDDFNEVHKKVLPTYFQWHRKCVGHDQDENFTKEFLGQAMTILSKVWKQQISIISQDKSYFSISPKKIRQGQNSVLVILTFPLQKDDVVKISVEKNGEIFVINNVKKRNPYLLKFWMPESLTEITAIVNILVEKNGNIIGSRPMKCESRLRELEEILRNVNNPIDFMCQSIGFSPSERDHIDNWLVHNFQRNLPPHFNILGHYEQRHVNGGNQGYKRSHEEFPTLLHFSAKFGLEKLTLQLLECPGADVAYEIRNIYDLTPLEMAEANGFSEMATMLRGVININEFTSIYAKLMEMSLTPKPGDRECDGYMVPKSMQQFYKVCPAPRPVIKDNNLNSPSTSSQEWQPNLEYIPMHTPVLVPKEDQPTLQRNNSVNKEEPIITICEESVDAMNKNMRKNKKSEDVEDRVQKELAEIINDFKNNIHSITQAERLVEEWKNRNDVQKSFKEKQEQLTEMRIKYDQIQNKMKTAMKKPTPFERMRKLFSKPKHDHQQTNSSANSDSSSLNNRPLRSLSTSSSGSSGRVSSISACSLGDSGTLSDNEERALMLGKHSEEEIRNDLNKAVMELNYNTLPIPKPIKKLPIDHSYQLIEESSLTGSLDSPDDFYIQYPPSGLPIPGFEDYQRQESFGNEYTNIEASKTAQTTHEYMNFKIPTLSKPL</sequence>
<proteinExistence type="predicted"/>
<dbReference type="InterPro" id="IPR017893">
    <property type="entry name" value="DBB_domain"/>
</dbReference>
<reference evidence="4" key="1">
    <citation type="submission" date="2022-01" db="EMBL/GenBank/DDBJ databases">
        <authorList>
            <person name="King R."/>
        </authorList>
    </citation>
    <scope>NUCLEOTIDE SEQUENCE</scope>
</reference>
<evidence type="ECO:0000256" key="2">
    <source>
        <dbReference type="SAM" id="MobiDB-lite"/>
    </source>
</evidence>
<dbReference type="GO" id="GO:0005068">
    <property type="term" value="F:transmembrane receptor protein tyrosine kinase adaptor activity"/>
    <property type="evidence" value="ECO:0007669"/>
    <property type="project" value="TreeGrafter"/>
</dbReference>
<dbReference type="PROSITE" id="PS51376">
    <property type="entry name" value="DBB"/>
    <property type="match status" value="1"/>
</dbReference>
<dbReference type="AlphaFoldDB" id="A0A9P0E4P3"/>
<feature type="compositionally biased region" description="Polar residues" evidence="2">
    <location>
        <begin position="7"/>
        <end position="16"/>
    </location>
</feature>
<accession>A0A9P0E4P3</accession>
<feature type="region of interest" description="Disordered" evidence="2">
    <location>
        <begin position="76"/>
        <end position="95"/>
    </location>
</feature>
<dbReference type="GO" id="GO:0005104">
    <property type="term" value="F:fibroblast growth factor receptor binding"/>
    <property type="evidence" value="ECO:0007669"/>
    <property type="project" value="TreeGrafter"/>
</dbReference>
<evidence type="ECO:0000313" key="5">
    <source>
        <dbReference type="Proteomes" id="UP001153709"/>
    </source>
</evidence>
<dbReference type="InterPro" id="IPR035897">
    <property type="entry name" value="Toll_tir_struct_dom_sf"/>
</dbReference>
<evidence type="ECO:0000256" key="1">
    <source>
        <dbReference type="SAM" id="Coils"/>
    </source>
</evidence>
<feature type="compositionally biased region" description="Low complexity" evidence="2">
    <location>
        <begin position="812"/>
        <end position="848"/>
    </location>
</feature>
<dbReference type="Pfam" id="PF14545">
    <property type="entry name" value="DBB"/>
    <property type="match status" value="1"/>
</dbReference>
<evidence type="ECO:0000313" key="4">
    <source>
        <dbReference type="EMBL" id="CAH1286751.1"/>
    </source>
</evidence>
<dbReference type="Proteomes" id="UP001153709">
    <property type="component" value="Chromosome 9"/>
</dbReference>